<dbReference type="Pfam" id="PF26115">
    <property type="entry name" value="PDDEXK_GAPS4"/>
    <property type="match status" value="1"/>
</dbReference>
<name>A0ABV0GLA9_9BURK</name>
<dbReference type="RefSeq" id="WP_347613638.1">
    <property type="nucleotide sequence ID" value="NZ_JBDPZC010000023.1"/>
</dbReference>
<dbReference type="Proteomes" id="UP001462640">
    <property type="component" value="Unassembled WGS sequence"/>
</dbReference>
<comment type="caution">
    <text evidence="2">The sequence shown here is derived from an EMBL/GenBank/DDBJ whole genome shotgun (WGS) entry which is preliminary data.</text>
</comment>
<dbReference type="EMBL" id="JBDPZC010000023">
    <property type="protein sequence ID" value="MEO3715896.1"/>
    <property type="molecule type" value="Genomic_DNA"/>
</dbReference>
<evidence type="ECO:0000313" key="3">
    <source>
        <dbReference type="Proteomes" id="UP001462640"/>
    </source>
</evidence>
<dbReference type="InterPro" id="IPR058873">
    <property type="entry name" value="PDDEXK_GAPS4"/>
</dbReference>
<evidence type="ECO:0000313" key="2">
    <source>
        <dbReference type="EMBL" id="MEO3715896.1"/>
    </source>
</evidence>
<reference evidence="2 3" key="1">
    <citation type="submission" date="2024-05" db="EMBL/GenBank/DDBJ databases">
        <title>Roseateles sp. 2.12 16S ribosomal RNA gene Genome sequencing and assembly.</title>
        <authorList>
            <person name="Woo H."/>
        </authorList>
    </citation>
    <scope>NUCLEOTIDE SEQUENCE [LARGE SCALE GENOMIC DNA]</scope>
    <source>
        <strain evidence="2 3">2.12</strain>
    </source>
</reference>
<evidence type="ECO:0000259" key="1">
    <source>
        <dbReference type="Pfam" id="PF26115"/>
    </source>
</evidence>
<accession>A0ABV0GLA9</accession>
<proteinExistence type="predicted"/>
<protein>
    <recommendedName>
        <fullName evidence="1">GAPS4 PD-(D/E)XK nuclease domain-containing protein</fullName>
    </recommendedName>
</protein>
<feature type="domain" description="GAPS4 PD-(D/E)XK nuclease" evidence="1">
    <location>
        <begin position="1"/>
        <end position="142"/>
    </location>
</feature>
<organism evidence="2 3">
    <name type="scientific">Roseateles flavus</name>
    <dbReference type="NCBI Taxonomy" id="3149041"/>
    <lineage>
        <taxon>Bacteria</taxon>
        <taxon>Pseudomonadati</taxon>
        <taxon>Pseudomonadota</taxon>
        <taxon>Betaproteobacteria</taxon>
        <taxon>Burkholderiales</taxon>
        <taxon>Sphaerotilaceae</taxon>
        <taxon>Roseateles</taxon>
    </lineage>
</organism>
<sequence>MSGENEAISKMAKYVSDELFSWFKWKRVELQNFNFACVKQAGHAPAKAAEHTHPVDAVFYYHDPYQNRDVFLNTDLKSYAKGSITVAKILPALRSLAQAIDCARVSEEWHDRYVPHDSAYEVRGLLFVYNHDNEYDKSFYDLLFEPINGRGSKEPKQVKLEALPIADGQSIHIYEPQLISYLSSLVVDAARLHKNGTFPETEYEFVYPEMRLHKTSGEKFSRAATVEMLAGPYLIIRHDKVIKYNERSGAPEDRYPEGYVIYYHRSGSSAEEFAYFLDILSGFQILDGGHKIRVRMIHHEPASDPKSNFKRAINNYAQEWGFDKYKLERLREIEFELVEMTKYSFSQTPLAWERQ</sequence>
<gene>
    <name evidence="2" type="ORF">ABDJ40_24240</name>
</gene>
<keyword evidence="3" id="KW-1185">Reference proteome</keyword>